<proteinExistence type="predicted"/>
<evidence type="ECO:0000313" key="7">
    <source>
        <dbReference type="EMBL" id="GMN36873.1"/>
    </source>
</evidence>
<dbReference type="InterPro" id="IPR044974">
    <property type="entry name" value="Disease_R_plants"/>
</dbReference>
<dbReference type="PANTHER" id="PTHR23155:SF955">
    <property type="entry name" value="AAA+ ATPASE DOMAIN-CONTAINING PROTEIN"/>
    <property type="match status" value="1"/>
</dbReference>
<evidence type="ECO:0000259" key="5">
    <source>
        <dbReference type="Pfam" id="PF23559"/>
    </source>
</evidence>
<comment type="caution">
    <text evidence="7">The sequence shown here is derived from an EMBL/GenBank/DDBJ whole genome shotgun (WGS) entry which is preliminary data.</text>
</comment>
<dbReference type="InterPro" id="IPR002182">
    <property type="entry name" value="NB-ARC"/>
</dbReference>
<evidence type="ECO:0000256" key="1">
    <source>
        <dbReference type="ARBA" id="ARBA00022737"/>
    </source>
</evidence>
<dbReference type="InterPro" id="IPR032675">
    <property type="entry name" value="LRR_dom_sf"/>
</dbReference>
<dbReference type="EMBL" id="BTGU01000006">
    <property type="protein sequence ID" value="GMN36873.1"/>
    <property type="molecule type" value="Genomic_DNA"/>
</dbReference>
<feature type="domain" description="Disease resistance protein winged helix" evidence="5">
    <location>
        <begin position="816"/>
        <end position="879"/>
    </location>
</feature>
<dbReference type="Pfam" id="PF00931">
    <property type="entry name" value="NB-ARC"/>
    <property type="match status" value="1"/>
</dbReference>
<dbReference type="SUPFAM" id="SSF52058">
    <property type="entry name" value="L domain-like"/>
    <property type="match status" value="1"/>
</dbReference>
<dbReference type="Gene3D" id="3.40.50.300">
    <property type="entry name" value="P-loop containing nucleotide triphosphate hydrolases"/>
    <property type="match status" value="1"/>
</dbReference>
<dbReference type="InterPro" id="IPR036388">
    <property type="entry name" value="WH-like_DNA-bd_sf"/>
</dbReference>
<evidence type="ECO:0000259" key="4">
    <source>
        <dbReference type="Pfam" id="PF00931"/>
    </source>
</evidence>
<feature type="domain" description="Disease resistance R13L4/SHOC-2-like LRR" evidence="6">
    <location>
        <begin position="1013"/>
        <end position="1316"/>
    </location>
</feature>
<dbReference type="GO" id="GO:0098542">
    <property type="term" value="P:defense response to other organism"/>
    <property type="evidence" value="ECO:0007669"/>
    <property type="project" value="TreeGrafter"/>
</dbReference>
<gene>
    <name evidence="7" type="ORF">TIFTF001_006363</name>
</gene>
<dbReference type="Pfam" id="PF23559">
    <property type="entry name" value="WHD_DRP"/>
    <property type="match status" value="1"/>
</dbReference>
<evidence type="ECO:0000259" key="6">
    <source>
        <dbReference type="Pfam" id="PF23598"/>
    </source>
</evidence>
<dbReference type="Gene3D" id="3.80.10.10">
    <property type="entry name" value="Ribonuclease Inhibitor"/>
    <property type="match status" value="1"/>
</dbReference>
<dbReference type="PANTHER" id="PTHR23155">
    <property type="entry name" value="DISEASE RESISTANCE PROTEIN RP"/>
    <property type="match status" value="1"/>
</dbReference>
<evidence type="ECO:0000313" key="8">
    <source>
        <dbReference type="Proteomes" id="UP001187192"/>
    </source>
</evidence>
<keyword evidence="3" id="KW-1133">Transmembrane helix</keyword>
<feature type="domain" description="NB-ARC" evidence="4">
    <location>
        <begin position="563"/>
        <end position="745"/>
    </location>
</feature>
<feature type="transmembrane region" description="Helical" evidence="3">
    <location>
        <begin position="85"/>
        <end position="111"/>
    </location>
</feature>
<name>A0AA87ZIN4_FICCA</name>
<dbReference type="Gramene" id="FCD_00005425-RA">
    <property type="protein sequence ID" value="FCD_00005425-RA:cds"/>
    <property type="gene ID" value="FCD_00005425"/>
</dbReference>
<organism evidence="7 8">
    <name type="scientific">Ficus carica</name>
    <name type="common">Common fig</name>
    <dbReference type="NCBI Taxonomy" id="3494"/>
    <lineage>
        <taxon>Eukaryota</taxon>
        <taxon>Viridiplantae</taxon>
        <taxon>Streptophyta</taxon>
        <taxon>Embryophyta</taxon>
        <taxon>Tracheophyta</taxon>
        <taxon>Spermatophyta</taxon>
        <taxon>Magnoliopsida</taxon>
        <taxon>eudicotyledons</taxon>
        <taxon>Gunneridae</taxon>
        <taxon>Pentapetalae</taxon>
        <taxon>rosids</taxon>
        <taxon>fabids</taxon>
        <taxon>Rosales</taxon>
        <taxon>Moraceae</taxon>
        <taxon>Ficeae</taxon>
        <taxon>Ficus</taxon>
    </lineage>
</organism>
<keyword evidence="1" id="KW-0677">Repeat</keyword>
<keyword evidence="8" id="KW-1185">Reference proteome</keyword>
<keyword evidence="2" id="KW-0611">Plant defense</keyword>
<reference evidence="7" key="1">
    <citation type="submission" date="2023-07" db="EMBL/GenBank/DDBJ databases">
        <title>draft genome sequence of fig (Ficus carica).</title>
        <authorList>
            <person name="Takahashi T."/>
            <person name="Nishimura K."/>
        </authorList>
    </citation>
    <scope>NUCLEOTIDE SEQUENCE</scope>
</reference>
<dbReference type="SUPFAM" id="SSF52540">
    <property type="entry name" value="P-loop containing nucleoside triphosphate hydrolases"/>
    <property type="match status" value="1"/>
</dbReference>
<dbReference type="InterPro" id="IPR027417">
    <property type="entry name" value="P-loop_NTPase"/>
</dbReference>
<keyword evidence="3" id="KW-0472">Membrane</keyword>
<evidence type="ECO:0000256" key="3">
    <source>
        <dbReference type="SAM" id="Phobius"/>
    </source>
</evidence>
<evidence type="ECO:0000256" key="2">
    <source>
        <dbReference type="ARBA" id="ARBA00022821"/>
    </source>
</evidence>
<keyword evidence="3" id="KW-0812">Transmembrane</keyword>
<dbReference type="InterPro" id="IPR058922">
    <property type="entry name" value="WHD_DRP"/>
</dbReference>
<dbReference type="Proteomes" id="UP001187192">
    <property type="component" value="Unassembled WGS sequence"/>
</dbReference>
<dbReference type="Gene3D" id="1.10.10.10">
    <property type="entry name" value="Winged helix-like DNA-binding domain superfamily/Winged helix DNA-binding domain"/>
    <property type="match status" value="1"/>
</dbReference>
<dbReference type="InterPro" id="IPR055414">
    <property type="entry name" value="LRR_R13L4/SHOC2-like"/>
</dbReference>
<sequence length="1347" mass="154525">MEWAVVEEAAVAQLFGSPTSLESKSGSPSFGAVLFTYFLEYQTSDFKATRTRSSALFDSIKGENSHFYLIFALTLFWHNLKHISLYHVLVCVSLVTAALFIFVNYLAFLFLENDIKWIAKEARLLTAIVKDAEGITVLTDRIRSKANEVWDSELDSGVATLGLNESEVAWVDKTRNVALEAEDLVDDFESKRKREIILRKISFSMLDFMEVEALFKRIRQVKDDINGSIAMKNVREIDVCESLEKSWSTIRKLLDRPIEDEQENKWVISRLQVGQGGFISPLVGKVHSMVLLIKQIKDSDGGRDRFPLYFEVMELHLKMLDPFLQYVEGLQLESEIGKAWLKEVDEIADEAKFAIDAFSKATAYRARWLGVPRLVKTWKARRKLEASVKRIDIGFSELFQRKERYGFKFIIRDSSKSSKYHDEDVREKVLYVVKDIRNFLDHARLHLGWVSGKLKLLCDELENVCKLLDDAEATYAGINSLGKAWLEEMEKVAKIAAESKKAFWNNSVSIDGSFHRLRSTRARLQLSRGIDQIKHQIHVIERSITAYSIELREESSSIVGLEEDVDALVSQLTAESGDEDCSCDVFSIVGMEGIGKTTLAKKVYSHRAILNRFPIRVWVNVPKKCDNKLSFLEDVGKQILGWRGLSLQQKISPGEEEEYLKTMVCDFLSKNRYLLVLDNVSTKEALDSLVRLMVFKASKECRVVLITRNEEVASLADHHSSGKLRHRIRLRTKDESLSLLKQMVYISSGEETTVEDIVSGCLGLPLSIVRVGYMMLKQEVTASEALVTVPLLKSAFNETDKELPPNLKPLLEHFELFPRDFEIPARRLITLWVSEGLVTKSREENQTLEQVAEKRLSELIDHGIVQVVKRKASGKVRTCCLPITTQPRFLQFPRDSPQNIKDIRSVQRLAHRFNNKNHLSFCLIHSSSTRHEADRIKLHSFFPYDPREEDEPGEDTGFFLSTGIELCDNGLNDWISLDYRKLSSYLSFDPREGNEPGEKIGNFLRRGIERGYFKGLHVLDLERVFRPELPNNIGKLKNLRYLGLRWTYLQNIPPSIGELVHLETLDLKHTYVHTLPSSVWKLQELRHLYLNQRSRTKFTRHPGGSSSLKCLETLWGGFVDKNSPLKDCLDKMTNLRKLGLAFQLDTQEQRRRLADRILKLKRLQHLRLRSIDESSKPGKLFLKLSGLGNLSSLDLFGTLENPLVIDELPKKLTELTLSATNLSNDPMSKLGKLLNLKLLCMYSNSYRGRCMAFSDEDFPKLLVLKLWKLEELEELAFHENSLRKLRELEIRSCNKLKVPVELKNLKTLLELKLTTMPEEFVREIDNIKGQIWSNTTRSPSIKIIDNL</sequence>
<protein>
    <submittedName>
        <fullName evidence="7">Uncharacterized protein</fullName>
    </submittedName>
</protein>
<dbReference type="Pfam" id="PF23598">
    <property type="entry name" value="LRR_14"/>
    <property type="match status" value="1"/>
</dbReference>
<dbReference type="PRINTS" id="PR00364">
    <property type="entry name" value="DISEASERSIST"/>
</dbReference>
<dbReference type="GO" id="GO:0043531">
    <property type="term" value="F:ADP binding"/>
    <property type="evidence" value="ECO:0007669"/>
    <property type="project" value="InterPro"/>
</dbReference>
<accession>A0AA87ZIN4</accession>